<accession>A0A0N4VJL6</accession>
<evidence type="ECO:0000256" key="1">
    <source>
        <dbReference type="ARBA" id="ARBA00008590"/>
    </source>
</evidence>
<comment type="similarity">
    <text evidence="1">Belongs to the PACS family.</text>
</comment>
<proteinExistence type="inferred from homology"/>
<dbReference type="STRING" id="51028.A0A0N4VJL6"/>
<evidence type="ECO:0000256" key="2">
    <source>
        <dbReference type="ARBA" id="ARBA00022553"/>
    </source>
</evidence>
<feature type="compositionally biased region" description="Polar residues" evidence="3">
    <location>
        <begin position="359"/>
        <end position="368"/>
    </location>
</feature>
<dbReference type="Pfam" id="PF25332">
    <property type="entry name" value="C2_PACS_N"/>
    <property type="match status" value="1"/>
</dbReference>
<gene>
    <name evidence="6" type="ORF">EVEC_LOCUS10362</name>
</gene>
<dbReference type="AlphaFoldDB" id="A0A0N4VJL6"/>
<feature type="region of interest" description="Disordered" evidence="3">
    <location>
        <begin position="644"/>
        <end position="663"/>
    </location>
</feature>
<evidence type="ECO:0000313" key="6">
    <source>
        <dbReference type="EMBL" id="VDD95611.1"/>
    </source>
</evidence>
<dbReference type="InterPro" id="IPR057541">
    <property type="entry name" value="PACS1/2_N"/>
</dbReference>
<dbReference type="Proteomes" id="UP000274131">
    <property type="component" value="Unassembled WGS sequence"/>
</dbReference>
<evidence type="ECO:0000313" key="7">
    <source>
        <dbReference type="Proteomes" id="UP000274131"/>
    </source>
</evidence>
<dbReference type="EMBL" id="UXUI01010773">
    <property type="protein sequence ID" value="VDD95611.1"/>
    <property type="molecule type" value="Genomic_DNA"/>
</dbReference>
<keyword evidence="7" id="KW-1185">Reference proteome</keyword>
<evidence type="ECO:0000259" key="4">
    <source>
        <dbReference type="Pfam" id="PF10254"/>
    </source>
</evidence>
<name>A0A0N4VJL6_ENTVE</name>
<evidence type="ECO:0000259" key="5">
    <source>
        <dbReference type="Pfam" id="PF25332"/>
    </source>
</evidence>
<reference evidence="6 7" key="2">
    <citation type="submission" date="2018-10" db="EMBL/GenBank/DDBJ databases">
        <authorList>
            <consortium name="Pathogen Informatics"/>
        </authorList>
    </citation>
    <scope>NUCLEOTIDE SEQUENCE [LARGE SCALE GENOMIC DNA]</scope>
</reference>
<dbReference type="GO" id="GO:0072659">
    <property type="term" value="P:protein localization to plasma membrane"/>
    <property type="evidence" value="ECO:0007669"/>
    <property type="project" value="TreeGrafter"/>
</dbReference>
<dbReference type="WBParaSite" id="EVEC_0001103701-mRNA-1">
    <property type="protein sequence ID" value="EVEC_0001103701-mRNA-1"/>
    <property type="gene ID" value="EVEC_0001103701"/>
</dbReference>
<evidence type="ECO:0000256" key="3">
    <source>
        <dbReference type="SAM" id="MobiDB-lite"/>
    </source>
</evidence>
<feature type="domain" description="Phosphofurin acidic cluster sorting protein 1/2 N-terminal C2" evidence="5">
    <location>
        <begin position="99"/>
        <end position="182"/>
    </location>
</feature>
<organism evidence="8">
    <name type="scientific">Enterobius vermicularis</name>
    <name type="common">Human pinworm</name>
    <dbReference type="NCBI Taxonomy" id="51028"/>
    <lineage>
        <taxon>Eukaryota</taxon>
        <taxon>Metazoa</taxon>
        <taxon>Ecdysozoa</taxon>
        <taxon>Nematoda</taxon>
        <taxon>Chromadorea</taxon>
        <taxon>Rhabditida</taxon>
        <taxon>Spirurina</taxon>
        <taxon>Oxyuridomorpha</taxon>
        <taxon>Oxyuroidea</taxon>
        <taxon>Oxyuridae</taxon>
        <taxon>Enterobius</taxon>
    </lineage>
</organism>
<protein>
    <submittedName>
        <fullName evidence="8">Phosphofurin acidic cluster sorting protein 2</fullName>
    </submittedName>
</protein>
<feature type="region of interest" description="Disordered" evidence="3">
    <location>
        <begin position="347"/>
        <end position="368"/>
    </location>
</feature>
<keyword evidence="2" id="KW-0597">Phosphoprotein</keyword>
<dbReference type="PANTHER" id="PTHR13280">
    <property type="entry name" value="PHOSPHOFURIN ACIDIC CLUSTER SORTING PROTEIN"/>
    <property type="match status" value="1"/>
</dbReference>
<dbReference type="OrthoDB" id="28829at2759"/>
<reference evidence="8" key="1">
    <citation type="submission" date="2017-02" db="UniProtKB">
        <authorList>
            <consortium name="WormBaseParasite"/>
        </authorList>
    </citation>
    <scope>IDENTIFICATION</scope>
</reference>
<evidence type="ECO:0000313" key="8">
    <source>
        <dbReference type="WBParaSite" id="EVEC_0001103701-mRNA-1"/>
    </source>
</evidence>
<sequence length="840" mass="94257">MEIGSERVVPMRLVANWETDRASTSAVQRLFIVLIESSDPSKYDDLKRGRQKGFNMPFCRLKELSGVFFSLPEWQGRYMLADSDNKGVRWVLIEVIDIYPHFLKRKGNILQILLQRRKRYKNRQIPGYKTLALGSVNLSEVLQNGNLKEILLFDPDYEKEERPSSSPIGRILVSSCQSLALELENEVNAQRVKGKEVESEEEEGTSSEVQDTDNDQDIGSDSGRKHRLKMRNNQDRKWAQRKNLKQKFVSLLKKFKVSEEDVGGSPTRVENGPSTAKQLEELFEELEGLSDSGPEMVGDNLSMVSNPRPGLTPYFPTASREVLPCIKDRRSDESDEDWSSEVENVMDSFGPLPRLGKSTEGSQISTPRNQRISAEMGKSSPPIAVADQAGAAFGVGDMSVSDMKHQFSKFKQMSEDTSPRSVVFSERLSAALRDVEKWPFSFRLCLCSPSNLHILSALEPTYKIVDCTTFNDCRILITAVVAKIQKFCNNSSATPPSTTLFVVGYEKLIHNVLRAYVESLQTKSAEWINFLRFCVVPPPKSSLSSLIGLCTESHWPSKDSTERHGNEPFLDDLRCKMDALASGNVIRLPIGEAMLQLCKKPSVNDSDSQIFVPFLAEVKVGQFDEDSDSLAVNRFQEETQNLFASSTVPSHASPPLSPHGSQRSSDLQELQIDYWVPTYVNVNILSFLKIGGSVLNVKNEVGNNSSLNTSGGFSPMNSAPKRDTHLVKNSIRSTFRSFSILRSSSSDALFLNFIKEKKREKMFQKLGMKKGQKADLESPTVISSVNNVTRLICSGKHLLSVCIDGSLWTGVRFFQASVQWQTHVKYFPVCLPSEDQIRRY</sequence>
<dbReference type="Pfam" id="PF10254">
    <property type="entry name" value="Pacs-1"/>
    <property type="match status" value="1"/>
</dbReference>
<feature type="compositionally biased region" description="Acidic residues" evidence="3">
    <location>
        <begin position="198"/>
        <end position="218"/>
    </location>
</feature>
<dbReference type="PANTHER" id="PTHR13280:SF17">
    <property type="entry name" value="KRUEPPEL TARGET AT 95D, ISOFORM A"/>
    <property type="match status" value="1"/>
</dbReference>
<feature type="region of interest" description="Disordered" evidence="3">
    <location>
        <begin position="190"/>
        <end position="239"/>
    </location>
</feature>
<feature type="domain" description="Phosphofurin acidic cluster sorting protein 1/2 C-terminal" evidence="4">
    <location>
        <begin position="462"/>
        <end position="832"/>
    </location>
</feature>
<dbReference type="InterPro" id="IPR019381">
    <property type="entry name" value="PACS1/2_C"/>
</dbReference>